<dbReference type="EMBL" id="CAHIKZ030000347">
    <property type="protein sequence ID" value="CAE1169612.1"/>
    <property type="molecule type" value="Genomic_DNA"/>
</dbReference>
<dbReference type="Proteomes" id="UP000597762">
    <property type="component" value="Unassembled WGS sequence"/>
</dbReference>
<reference evidence="1" key="1">
    <citation type="submission" date="2021-01" db="EMBL/GenBank/DDBJ databases">
        <authorList>
            <person name="Li R."/>
            <person name="Bekaert M."/>
        </authorList>
    </citation>
    <scope>NUCLEOTIDE SEQUENCE</scope>
    <source>
        <strain evidence="1">Farmed</strain>
    </source>
</reference>
<evidence type="ECO:0000313" key="2">
    <source>
        <dbReference type="Proteomes" id="UP000597762"/>
    </source>
</evidence>
<gene>
    <name evidence="1" type="ORF">SPHA_10688</name>
</gene>
<dbReference type="OrthoDB" id="2272314at2759"/>
<evidence type="ECO:0000313" key="1">
    <source>
        <dbReference type="EMBL" id="CAE1169612.1"/>
    </source>
</evidence>
<accession>A0A812B4F7</accession>
<keyword evidence="2" id="KW-1185">Reference proteome</keyword>
<sequence length="278" mass="31196">MNAQDAATASASRASETHHQRLLFNVRNAAATAKSRDIETLDRRRASQSRDAAATARQRLLRHHFVDLFEMLRKLPPLPGRVQLKHSTSGAHANPGKLLQHQMLGLLRHCSVDLFEMLEMLPTLPGRGQLKHLTSDAPVNPGTLLQQLGRGSPRQSCGWQPQCPQRCSHFCCQKIQGPTDKDYNLQAEIQIGILPTSGRVPRRDVILLLQAMLHEVNSYIRSFKCALESAPFPSFSIVTDADKRPHDEQERRYNAPACNEVVAIMHGEQDRTRDIVLK</sequence>
<protein>
    <submittedName>
        <fullName evidence="1">Uncharacterized protein</fullName>
    </submittedName>
</protein>
<proteinExistence type="predicted"/>
<organism evidence="1 2">
    <name type="scientific">Acanthosepion pharaonis</name>
    <name type="common">Pharaoh cuttlefish</name>
    <name type="synonym">Sepia pharaonis</name>
    <dbReference type="NCBI Taxonomy" id="158019"/>
    <lineage>
        <taxon>Eukaryota</taxon>
        <taxon>Metazoa</taxon>
        <taxon>Spiralia</taxon>
        <taxon>Lophotrochozoa</taxon>
        <taxon>Mollusca</taxon>
        <taxon>Cephalopoda</taxon>
        <taxon>Coleoidea</taxon>
        <taxon>Decapodiformes</taxon>
        <taxon>Sepiida</taxon>
        <taxon>Sepiina</taxon>
        <taxon>Sepiidae</taxon>
        <taxon>Acanthosepion</taxon>
    </lineage>
</organism>
<dbReference type="AlphaFoldDB" id="A0A812B4F7"/>
<comment type="caution">
    <text evidence="1">The sequence shown here is derived from an EMBL/GenBank/DDBJ whole genome shotgun (WGS) entry which is preliminary data.</text>
</comment>
<name>A0A812B4F7_ACAPH</name>